<name>A0AAC8WZ85_9LACT</name>
<dbReference type="InterPro" id="IPR001296">
    <property type="entry name" value="Glyco_trans_1"/>
</dbReference>
<dbReference type="SUPFAM" id="SSF53756">
    <property type="entry name" value="UDP-Glycosyltransferase/glycogen phosphorylase"/>
    <property type="match status" value="1"/>
</dbReference>
<reference evidence="3" key="2">
    <citation type="submission" date="2016-01" db="EMBL/GenBank/DDBJ databases">
        <title>Six Aerococcus type strain genome sequencing and assembly using PacBio and Illumina Hiseq.</title>
        <authorList>
            <person name="Carkaci D."/>
            <person name="Dargis R."/>
            <person name="Nielsen X.C."/>
            <person name="Skovgaard O."/>
            <person name="Fuursted K."/>
            <person name="Christensen J.J."/>
        </authorList>
    </citation>
    <scope>NUCLEOTIDE SEQUENCE [LARGE SCALE GENOMIC DNA]</scope>
    <source>
        <strain evidence="3">CCUG28094</strain>
    </source>
</reference>
<dbReference type="PANTHER" id="PTHR45947:SF3">
    <property type="entry name" value="SULFOQUINOVOSYL TRANSFERASE SQD2"/>
    <property type="match status" value="1"/>
</dbReference>
<dbReference type="Gene3D" id="3.40.50.2000">
    <property type="entry name" value="Glycogen Phosphorylase B"/>
    <property type="match status" value="2"/>
</dbReference>
<organism evidence="2 3">
    <name type="scientific">Aerococcus urinaeequi</name>
    <dbReference type="NCBI Taxonomy" id="51665"/>
    <lineage>
        <taxon>Bacteria</taxon>
        <taxon>Bacillati</taxon>
        <taxon>Bacillota</taxon>
        <taxon>Bacilli</taxon>
        <taxon>Lactobacillales</taxon>
        <taxon>Aerococcaceae</taxon>
        <taxon>Aerococcus</taxon>
    </lineage>
</organism>
<evidence type="ECO:0000259" key="1">
    <source>
        <dbReference type="Pfam" id="PF00534"/>
    </source>
</evidence>
<reference evidence="2 3" key="1">
    <citation type="journal article" date="2016" name="Genome Announc.">
        <title>Complete Genome Sequences of Aerococcus christensenii CCUG 28831T, Aerococcus sanguinicola CCUG 43001T, Aerococcus urinae CCUG 36881T, Aerococcus urinaeequi CCUG 28094T, Aerococcus urinaehominis CCUG 42038 BT, and Aerococcus viridans CCUG 4311T.</title>
        <authorList>
            <person name="Carkaci D."/>
            <person name="Dargis R."/>
            <person name="Nielsen X.C."/>
            <person name="Skovgaard O."/>
            <person name="Fuursted K."/>
            <person name="Christensen J.J."/>
        </authorList>
    </citation>
    <scope>NUCLEOTIDE SEQUENCE [LARGE SCALE GENOMIC DNA]</scope>
    <source>
        <strain evidence="2 3">CCUG28094</strain>
    </source>
</reference>
<dbReference type="GO" id="GO:0016758">
    <property type="term" value="F:hexosyltransferase activity"/>
    <property type="evidence" value="ECO:0007669"/>
    <property type="project" value="TreeGrafter"/>
</dbReference>
<dbReference type="EMBL" id="CP014162">
    <property type="protein sequence ID" value="AMB97027.1"/>
    <property type="molecule type" value="Genomic_DNA"/>
</dbReference>
<evidence type="ECO:0000313" key="2">
    <source>
        <dbReference type="EMBL" id="AMB97027.1"/>
    </source>
</evidence>
<dbReference type="CDD" id="cd03794">
    <property type="entry name" value="GT4_WbuB-like"/>
    <property type="match status" value="1"/>
</dbReference>
<proteinExistence type="predicted"/>
<dbReference type="RefSeq" id="WP_026466366.1">
    <property type="nucleotide sequence ID" value="NZ_CP014162.1"/>
</dbReference>
<accession>A0AAC8WZ85</accession>
<gene>
    <name evidence="2" type="ORF">AWM74_01715</name>
</gene>
<dbReference type="InterPro" id="IPR050194">
    <property type="entry name" value="Glycosyltransferase_grp1"/>
</dbReference>
<dbReference type="Proteomes" id="UP000067698">
    <property type="component" value="Chromosome"/>
</dbReference>
<dbReference type="PANTHER" id="PTHR45947">
    <property type="entry name" value="SULFOQUINOVOSYL TRANSFERASE SQD2"/>
    <property type="match status" value="1"/>
</dbReference>
<protein>
    <submittedName>
        <fullName evidence="2">Glycosyltransferase WbuB</fullName>
    </submittedName>
</protein>
<dbReference type="AlphaFoldDB" id="A0AAC8WZ85"/>
<evidence type="ECO:0000313" key="3">
    <source>
        <dbReference type="Proteomes" id="UP000067698"/>
    </source>
</evidence>
<dbReference type="Pfam" id="PF00534">
    <property type="entry name" value="Glycos_transf_1"/>
    <property type="match status" value="1"/>
</dbReference>
<sequence length="401" mass="45886">MGKHILIYSQYFYPEQFRINDIAKELIIRGYKVSVVTGIPNYPQGEFFEGYDWKNNRFETWNGIDIYRMPIVARGKSSFKLVMNNMSFVISSKLRQTKLPQDVDAVFTYEVSPMTQALPAIWFAKDKKVKHTLYVMDLWPENVVAITGISNKFIIKALDKMVNYIYKSTNTILTSSESFKQSIELRGIDANKVIFWPQYAEEIYEVQSKDNIEVDVQIPNVRSFVFAGNVGYAQGLEVLPKAAEKLKELDILVKFIIIGDGRAKEELQLQIKNSDVSDYFEFIERQPADKIPYYLAKYDVALITLSSNEIFDQTIPAKVQSVMACGKPLLVSANGEVQNIITDSKAGLFSNTGDINALVENIKTFHQMNPADLDEMSLNSIEYSELFFNKKKLIDDLETFF</sequence>
<dbReference type="GeneID" id="92866263"/>
<feature type="domain" description="Glycosyl transferase family 1" evidence="1">
    <location>
        <begin position="221"/>
        <end position="369"/>
    </location>
</feature>